<reference evidence="1 2" key="1">
    <citation type="journal article" date="2005" name="Nature">
        <title>Initial sequence of the chimpanzee genome and comparison with the human genome.</title>
        <authorList>
            <consortium name="Chimpanzee sequencing and analysis consortium"/>
        </authorList>
    </citation>
    <scope>NUCLEOTIDE SEQUENCE [LARGE SCALE GENOMIC DNA]</scope>
</reference>
<dbReference type="OMA" id="PQTFVFQ"/>
<accession>A0A2I3STV6</accession>
<dbReference type="InParanoid" id="A0A2I3STV6"/>
<keyword evidence="2" id="KW-1185">Reference proteome</keyword>
<proteinExistence type="predicted"/>
<dbReference type="Ensembl" id="ENSPTRT00000109512.1">
    <property type="protein sequence ID" value="ENSPTRP00000080390.1"/>
    <property type="gene ID" value="ENSPTRG00000045772.1"/>
</dbReference>
<reference evidence="1" key="2">
    <citation type="submission" date="2025-08" db="UniProtKB">
        <authorList>
            <consortium name="Ensembl"/>
        </authorList>
    </citation>
    <scope>IDENTIFICATION</scope>
</reference>
<protein>
    <submittedName>
        <fullName evidence="1">Uncharacterized protein</fullName>
    </submittedName>
</protein>
<name>A0A2I3STV6_PANTR</name>
<organism evidence="1 2">
    <name type="scientific">Pan troglodytes</name>
    <name type="common">Chimpanzee</name>
    <dbReference type="NCBI Taxonomy" id="9598"/>
    <lineage>
        <taxon>Eukaryota</taxon>
        <taxon>Metazoa</taxon>
        <taxon>Chordata</taxon>
        <taxon>Craniata</taxon>
        <taxon>Vertebrata</taxon>
        <taxon>Euteleostomi</taxon>
        <taxon>Mammalia</taxon>
        <taxon>Eutheria</taxon>
        <taxon>Euarchontoglires</taxon>
        <taxon>Primates</taxon>
        <taxon>Haplorrhini</taxon>
        <taxon>Catarrhini</taxon>
        <taxon>Hominidae</taxon>
        <taxon>Pan</taxon>
    </lineage>
</organism>
<dbReference type="AlphaFoldDB" id="A0A2I3STV6"/>
<dbReference type="Proteomes" id="UP000002277">
    <property type="component" value="Chromosome X"/>
</dbReference>
<sequence length="51" mass="5905">MKPWTFALQAEDSENPCQTWIGRMNQGFESLRLISVLIRVSLVCKPRRGLQ</sequence>
<evidence type="ECO:0000313" key="2">
    <source>
        <dbReference type="Proteomes" id="UP000002277"/>
    </source>
</evidence>
<evidence type="ECO:0000313" key="1">
    <source>
        <dbReference type="Ensembl" id="ENSPTRP00000080390.1"/>
    </source>
</evidence>
<dbReference type="EMBL" id="AACZ04026487">
    <property type="status" value="NOT_ANNOTATED_CDS"/>
    <property type="molecule type" value="Genomic_DNA"/>
</dbReference>
<dbReference type="GeneTree" id="ENSGT00950000183584"/>
<dbReference type="Bgee" id="ENSPTRG00000045772">
    <property type="expression patterns" value="Expressed in skeletal muscle tissue and 11 other cell types or tissues"/>
</dbReference>
<reference evidence="1" key="3">
    <citation type="submission" date="2025-09" db="UniProtKB">
        <authorList>
            <consortium name="Ensembl"/>
        </authorList>
    </citation>
    <scope>IDENTIFICATION</scope>
</reference>